<dbReference type="EMBL" id="JBBJCI010000038">
    <property type="protein sequence ID" value="KAK7250195.1"/>
    <property type="molecule type" value="Genomic_DNA"/>
</dbReference>
<sequence>MESPVATKKKERPPHVGDNIVEFDVIKEQAQARAPRPARFETVKRSPSNIATETVAYWNAKTDGFVHHKYESRTVVCVVHAFGCAI</sequence>
<reference evidence="1 2" key="1">
    <citation type="submission" date="2024-03" db="EMBL/GenBank/DDBJ databases">
        <title>Aureococcus anophagefferens CCMP1851 and Kratosvirus quantuckense: Draft genome of a second virus-susceptible host strain in the model system.</title>
        <authorList>
            <person name="Chase E."/>
            <person name="Truchon A.R."/>
            <person name="Schepens W."/>
            <person name="Wilhelm S.W."/>
        </authorList>
    </citation>
    <scope>NUCLEOTIDE SEQUENCE [LARGE SCALE GENOMIC DNA]</scope>
    <source>
        <strain evidence="1 2">CCMP1851</strain>
    </source>
</reference>
<organism evidence="1 2">
    <name type="scientific">Aureococcus anophagefferens</name>
    <name type="common">Harmful bloom alga</name>
    <dbReference type="NCBI Taxonomy" id="44056"/>
    <lineage>
        <taxon>Eukaryota</taxon>
        <taxon>Sar</taxon>
        <taxon>Stramenopiles</taxon>
        <taxon>Ochrophyta</taxon>
        <taxon>Pelagophyceae</taxon>
        <taxon>Pelagomonadales</taxon>
        <taxon>Pelagomonadaceae</taxon>
        <taxon>Aureococcus</taxon>
    </lineage>
</organism>
<dbReference type="Gene3D" id="3.30.1140.40">
    <property type="entry name" value="Tctex-1"/>
    <property type="match status" value="1"/>
</dbReference>
<dbReference type="Pfam" id="PF03645">
    <property type="entry name" value="Tctex-1"/>
    <property type="match status" value="1"/>
</dbReference>
<dbReference type="Proteomes" id="UP001363151">
    <property type="component" value="Unassembled WGS sequence"/>
</dbReference>
<name>A0ABR1GAI5_AURAN</name>
<keyword evidence="2" id="KW-1185">Reference proteome</keyword>
<proteinExistence type="predicted"/>
<dbReference type="InterPro" id="IPR038586">
    <property type="entry name" value="Tctex-1-like_sf"/>
</dbReference>
<protein>
    <submittedName>
        <fullName evidence="1">Uncharacterized protein</fullName>
    </submittedName>
</protein>
<dbReference type="InterPro" id="IPR005334">
    <property type="entry name" value="Tctex-1-like"/>
</dbReference>
<comment type="caution">
    <text evidence="1">The sequence shown here is derived from an EMBL/GenBank/DDBJ whole genome shotgun (WGS) entry which is preliminary data.</text>
</comment>
<gene>
    <name evidence="1" type="ORF">SO694_00006694</name>
</gene>
<accession>A0ABR1GAI5</accession>
<evidence type="ECO:0000313" key="2">
    <source>
        <dbReference type="Proteomes" id="UP001363151"/>
    </source>
</evidence>
<evidence type="ECO:0000313" key="1">
    <source>
        <dbReference type="EMBL" id="KAK7250195.1"/>
    </source>
</evidence>